<evidence type="ECO:0000256" key="4">
    <source>
        <dbReference type="SAM" id="Phobius"/>
    </source>
</evidence>
<dbReference type="InterPro" id="IPR053793">
    <property type="entry name" value="PB1-like"/>
</dbReference>
<dbReference type="PROSITE" id="PS51745">
    <property type="entry name" value="PB1"/>
    <property type="match status" value="1"/>
</dbReference>
<feature type="region of interest" description="Disordered" evidence="3">
    <location>
        <begin position="394"/>
        <end position="417"/>
    </location>
</feature>
<protein>
    <recommendedName>
        <fullName evidence="9">CBS-domain-containing protein</fullName>
    </recommendedName>
</protein>
<dbReference type="SMART" id="SM00666">
    <property type="entry name" value="PB1"/>
    <property type="match status" value="1"/>
</dbReference>
<accession>A0ABR4NKA7</accession>
<dbReference type="InterPro" id="IPR051462">
    <property type="entry name" value="CBS_domain-containing"/>
</dbReference>
<dbReference type="Pfam" id="PF00571">
    <property type="entry name" value="CBS"/>
    <property type="match status" value="3"/>
</dbReference>
<feature type="domain" description="CBS" evidence="5">
    <location>
        <begin position="305"/>
        <end position="361"/>
    </location>
</feature>
<dbReference type="EMBL" id="JADGIZ020000001">
    <property type="protein sequence ID" value="KAL2919946.1"/>
    <property type="molecule type" value="Genomic_DNA"/>
</dbReference>
<feature type="domain" description="CBS" evidence="5">
    <location>
        <begin position="9"/>
        <end position="68"/>
    </location>
</feature>
<dbReference type="CDD" id="cd17782">
    <property type="entry name" value="CBS_pair_MUG70_2"/>
    <property type="match status" value="1"/>
</dbReference>
<dbReference type="Gene3D" id="3.10.580.10">
    <property type="entry name" value="CBS-domain"/>
    <property type="match status" value="2"/>
</dbReference>
<dbReference type="SUPFAM" id="SSF54631">
    <property type="entry name" value="CBS-domain pair"/>
    <property type="match status" value="2"/>
</dbReference>
<feature type="region of interest" description="Disordered" evidence="3">
    <location>
        <begin position="554"/>
        <end position="594"/>
    </location>
</feature>
<gene>
    <name evidence="7" type="ORF">HK105_200012</name>
</gene>
<dbReference type="Proteomes" id="UP001527925">
    <property type="component" value="Unassembled WGS sequence"/>
</dbReference>
<comment type="caution">
    <text evidence="7">The sequence shown here is derived from an EMBL/GenBank/DDBJ whole genome shotgun (WGS) entry which is preliminary data.</text>
</comment>
<sequence length="628" mass="66224">MSTATVQQLRPTPAVPLNESVSVLQAAGYMAAKRCDALLVVDNAGELAGIVTDKDIAYRVVAAGLVPRTTPVAAVMTPHPVSVAMDSAAGDALNRMVAGRFRHLPVVEDAADDGDDLLLLNAGAADTMSSLESLRALRTAASPSPPATTFAVLDITKCLYEALDKLERALDSSAQRAAAAAAAAVAAAEGAAAASGKARSTVSGTPSFVQFTQNLRDQLACPSLGTTLDLDITATPMLSVHCSVLEAVQRMKAAKETAVLVFEPSPEDPLVAGGSLAGIFTTKDLVLRVLAGGMDPATTPIARVMTPHPDCVTPETTIIDALKKMYSHRYLHLPIVNDEGVVCGMADVLKLTYSILAELTRMENGQSGEGPLWNKFWEAASGDRPGDMLMRPQSPFDASESSASQYVPGAAGGHQMGAASSRHRKAGSWEDDRETILPDDSASVIIPAGAPGTERKHNPDQEFVFKFKDDVAKKTHRFSFNIFDIDGLRAFVASKIANSAGRPISPDEVHLCYLDDEGDSIHLANSRDLEDAVIMARSLAWKRLVIMLDRSRMADGKTPKSPTGPADDRLGAVPQSRPASSSTGKPIQAVAPRHPGDVQLKDMEVITPLLLAAGLAVAGAFLLGKAFR</sequence>
<keyword evidence="1" id="KW-0677">Repeat</keyword>
<dbReference type="PANTHER" id="PTHR48108">
    <property type="entry name" value="CBS DOMAIN-CONTAINING PROTEIN CBSX2, CHLOROPLASTIC"/>
    <property type="match status" value="1"/>
</dbReference>
<feature type="domain" description="PB1" evidence="6">
    <location>
        <begin position="460"/>
        <end position="551"/>
    </location>
</feature>
<evidence type="ECO:0000313" key="8">
    <source>
        <dbReference type="Proteomes" id="UP001527925"/>
    </source>
</evidence>
<keyword evidence="2" id="KW-0129">CBS domain</keyword>
<evidence type="ECO:0008006" key="9">
    <source>
        <dbReference type="Google" id="ProtNLM"/>
    </source>
</evidence>
<organism evidence="7 8">
    <name type="scientific">Polyrhizophydium stewartii</name>
    <dbReference type="NCBI Taxonomy" id="2732419"/>
    <lineage>
        <taxon>Eukaryota</taxon>
        <taxon>Fungi</taxon>
        <taxon>Fungi incertae sedis</taxon>
        <taxon>Chytridiomycota</taxon>
        <taxon>Chytridiomycota incertae sedis</taxon>
        <taxon>Chytridiomycetes</taxon>
        <taxon>Rhizophydiales</taxon>
        <taxon>Rhizophydiales incertae sedis</taxon>
        <taxon>Polyrhizophydium</taxon>
    </lineage>
</organism>
<dbReference type="PANTHER" id="PTHR48108:SF26">
    <property type="entry name" value="CBS DOMAIN-CONTAINING PROTEIN DDB_G0289609"/>
    <property type="match status" value="1"/>
</dbReference>
<feature type="domain" description="CBS" evidence="5">
    <location>
        <begin position="76"/>
        <end position="137"/>
    </location>
</feature>
<feature type="transmembrane region" description="Helical" evidence="4">
    <location>
        <begin position="605"/>
        <end position="624"/>
    </location>
</feature>
<evidence type="ECO:0000256" key="3">
    <source>
        <dbReference type="SAM" id="MobiDB-lite"/>
    </source>
</evidence>
<dbReference type="InterPro" id="IPR000644">
    <property type="entry name" value="CBS_dom"/>
</dbReference>
<evidence type="ECO:0000259" key="5">
    <source>
        <dbReference type="PROSITE" id="PS51371"/>
    </source>
</evidence>
<reference evidence="7 8" key="1">
    <citation type="submission" date="2023-09" db="EMBL/GenBank/DDBJ databases">
        <title>Pangenome analysis of Batrachochytrium dendrobatidis and related Chytrids.</title>
        <authorList>
            <person name="Yacoub M.N."/>
            <person name="Stajich J.E."/>
            <person name="James T.Y."/>
        </authorList>
    </citation>
    <scope>NUCLEOTIDE SEQUENCE [LARGE SCALE GENOMIC DNA]</scope>
    <source>
        <strain evidence="7 8">JEL0888</strain>
    </source>
</reference>
<name>A0ABR4NKA7_9FUNG</name>
<evidence type="ECO:0000256" key="2">
    <source>
        <dbReference type="PROSITE-ProRule" id="PRU00703"/>
    </source>
</evidence>
<evidence type="ECO:0000256" key="1">
    <source>
        <dbReference type="ARBA" id="ARBA00022737"/>
    </source>
</evidence>
<evidence type="ECO:0000313" key="7">
    <source>
        <dbReference type="EMBL" id="KAL2919946.1"/>
    </source>
</evidence>
<dbReference type="PROSITE" id="PS51371">
    <property type="entry name" value="CBS"/>
    <property type="match status" value="3"/>
</dbReference>
<dbReference type="SUPFAM" id="SSF54277">
    <property type="entry name" value="CAD &amp; PB1 domains"/>
    <property type="match status" value="1"/>
</dbReference>
<evidence type="ECO:0000259" key="6">
    <source>
        <dbReference type="PROSITE" id="PS51745"/>
    </source>
</evidence>
<keyword evidence="4" id="KW-0472">Membrane</keyword>
<dbReference type="SMART" id="SM00116">
    <property type="entry name" value="CBS"/>
    <property type="match status" value="3"/>
</dbReference>
<keyword evidence="8" id="KW-1185">Reference proteome</keyword>
<dbReference type="Pfam" id="PF00564">
    <property type="entry name" value="PB1"/>
    <property type="match status" value="1"/>
</dbReference>
<dbReference type="InterPro" id="IPR046342">
    <property type="entry name" value="CBS_dom_sf"/>
</dbReference>
<dbReference type="InterPro" id="IPR000270">
    <property type="entry name" value="PB1_dom"/>
</dbReference>
<keyword evidence="4" id="KW-0812">Transmembrane</keyword>
<proteinExistence type="predicted"/>
<keyword evidence="4" id="KW-1133">Transmembrane helix</keyword>